<comment type="subcellular location">
    <subcellularLocation>
        <location evidence="1">Nucleus</location>
    </subcellularLocation>
</comment>
<evidence type="ECO:0000313" key="12">
    <source>
        <dbReference type="EMBL" id="KAK2166944.1"/>
    </source>
</evidence>
<evidence type="ECO:0000256" key="7">
    <source>
        <dbReference type="ARBA" id="ARBA00044529"/>
    </source>
</evidence>
<feature type="domain" description="XLF-like N-terminal" evidence="10">
    <location>
        <begin position="9"/>
        <end position="126"/>
    </location>
</feature>
<evidence type="ECO:0000256" key="2">
    <source>
        <dbReference type="ARBA" id="ARBA00022763"/>
    </source>
</evidence>
<dbReference type="GO" id="GO:0032807">
    <property type="term" value="C:DNA ligase IV complex"/>
    <property type="evidence" value="ECO:0007669"/>
    <property type="project" value="TreeGrafter"/>
</dbReference>
<evidence type="ECO:0000256" key="5">
    <source>
        <dbReference type="ARBA" id="ARBA00023242"/>
    </source>
</evidence>
<feature type="region of interest" description="Disordered" evidence="9">
    <location>
        <begin position="260"/>
        <end position="296"/>
    </location>
</feature>
<evidence type="ECO:0000259" key="10">
    <source>
        <dbReference type="Pfam" id="PF09302"/>
    </source>
</evidence>
<comment type="similarity">
    <text evidence="6">Belongs to the XRCC4-XLF family. XLF subfamily.</text>
</comment>
<dbReference type="InterPro" id="IPR053829">
    <property type="entry name" value="XLF-like_CC"/>
</dbReference>
<dbReference type="InterPro" id="IPR038051">
    <property type="entry name" value="XRCC4-like_N_sf"/>
</dbReference>
<sequence length="316" mass="36679">MEIDVRAGPWKFIDLSVDEEREKFLMKTSFTENGYEILISNKVSLWHERLALEEIEKRMQKLNPGVEAPLSKILDHLRSNCEELDARRKDNKLTAVFQNIPNSDQQKLVMTMRTDLVGLPFVWKFVAHPADNNMVSVHLIIPLLTMSGELIRQQQELYKQLQNKDKEIEDLKAQGVKVTRKRLETRKFDEVEFKHDMKKSKGFEHQIQTEGELVFTEIGQQLYRELMIKRARLQNKDTEAESLDDGDDIVMDTTAGGSLLTCDSISPKKSPQKSPGSSDTSPTKDMEELRRQELENRLAKEIEKKIQKQKKKKLKL</sequence>
<proteinExistence type="inferred from homology"/>
<evidence type="ECO:0000256" key="1">
    <source>
        <dbReference type="ARBA" id="ARBA00004123"/>
    </source>
</evidence>
<keyword evidence="13" id="KW-1185">Reference proteome</keyword>
<evidence type="ECO:0000256" key="4">
    <source>
        <dbReference type="ARBA" id="ARBA00023204"/>
    </source>
</evidence>
<protein>
    <recommendedName>
        <fullName evidence="7">Non-homologous end-joining factor 1</fullName>
    </recommendedName>
</protein>
<feature type="coiled-coil region" evidence="8">
    <location>
        <begin position="151"/>
        <end position="181"/>
    </location>
</feature>
<dbReference type="AlphaFoldDB" id="A0AAD9NH42"/>
<dbReference type="Pfam" id="PF21928">
    <property type="entry name" value="XLF_CC"/>
    <property type="match status" value="1"/>
</dbReference>
<keyword evidence="8" id="KW-0175">Coiled coil</keyword>
<dbReference type="PANTHER" id="PTHR32235:SF1">
    <property type="entry name" value="NON-HOMOLOGOUS END-JOINING FACTOR 1"/>
    <property type="match status" value="1"/>
</dbReference>
<feature type="domain" description="XLF-like coiled-coil region" evidence="11">
    <location>
        <begin position="133"/>
        <end position="177"/>
    </location>
</feature>
<dbReference type="PANTHER" id="PTHR32235">
    <property type="entry name" value="NON-HOMOLOGOUS END-JOINING FACTOR 1"/>
    <property type="match status" value="1"/>
</dbReference>
<dbReference type="GO" id="GO:0006303">
    <property type="term" value="P:double-strand break repair via nonhomologous end joining"/>
    <property type="evidence" value="ECO:0007669"/>
    <property type="project" value="UniProtKB-ARBA"/>
</dbReference>
<dbReference type="CDD" id="cd22285">
    <property type="entry name" value="HD_XLF_N"/>
    <property type="match status" value="1"/>
</dbReference>
<dbReference type="Gene3D" id="1.10.287.450">
    <property type="entry name" value="Helix hairpin bin"/>
    <property type="match status" value="1"/>
</dbReference>
<keyword evidence="2" id="KW-0227">DNA damage</keyword>
<evidence type="ECO:0000256" key="6">
    <source>
        <dbReference type="ARBA" id="ARBA00025747"/>
    </source>
</evidence>
<feature type="compositionally biased region" description="Basic and acidic residues" evidence="9">
    <location>
        <begin position="282"/>
        <end position="296"/>
    </location>
</feature>
<dbReference type="InterPro" id="IPR052287">
    <property type="entry name" value="NHEJ_factor"/>
</dbReference>
<evidence type="ECO:0000259" key="11">
    <source>
        <dbReference type="Pfam" id="PF21928"/>
    </source>
</evidence>
<organism evidence="12 13">
    <name type="scientific">Paralvinella palmiformis</name>
    <dbReference type="NCBI Taxonomy" id="53620"/>
    <lineage>
        <taxon>Eukaryota</taxon>
        <taxon>Metazoa</taxon>
        <taxon>Spiralia</taxon>
        <taxon>Lophotrochozoa</taxon>
        <taxon>Annelida</taxon>
        <taxon>Polychaeta</taxon>
        <taxon>Sedentaria</taxon>
        <taxon>Canalipalpata</taxon>
        <taxon>Terebellida</taxon>
        <taxon>Terebelliformia</taxon>
        <taxon>Alvinellidae</taxon>
        <taxon>Paralvinella</taxon>
    </lineage>
</organism>
<evidence type="ECO:0000313" key="13">
    <source>
        <dbReference type="Proteomes" id="UP001208570"/>
    </source>
</evidence>
<dbReference type="InterPro" id="IPR015381">
    <property type="entry name" value="XLF-like_N"/>
</dbReference>
<comment type="caution">
    <text evidence="12">The sequence shown here is derived from an EMBL/GenBank/DDBJ whole genome shotgun (WGS) entry which is preliminary data.</text>
</comment>
<dbReference type="Gene3D" id="2.170.210.10">
    <property type="entry name" value="DNA double-strand break repair and VJ recombination XRCC4, N-terminal"/>
    <property type="match status" value="1"/>
</dbReference>
<keyword evidence="3" id="KW-0238">DNA-binding</keyword>
<feature type="compositionally biased region" description="Low complexity" evidence="9">
    <location>
        <begin position="264"/>
        <end position="278"/>
    </location>
</feature>
<keyword evidence="4" id="KW-0234">DNA repair</keyword>
<gene>
    <name evidence="12" type="ORF">LSH36_33g05000</name>
</gene>
<reference evidence="12" key="1">
    <citation type="journal article" date="2023" name="Mol. Biol. Evol.">
        <title>Third-Generation Sequencing Reveals the Adaptive Role of the Epigenome in Three Deep-Sea Polychaetes.</title>
        <authorList>
            <person name="Perez M."/>
            <person name="Aroh O."/>
            <person name="Sun Y."/>
            <person name="Lan Y."/>
            <person name="Juniper S.K."/>
            <person name="Young C.R."/>
            <person name="Angers B."/>
            <person name="Qian P.Y."/>
        </authorList>
    </citation>
    <scope>NUCLEOTIDE SEQUENCE</scope>
    <source>
        <strain evidence="12">P08H-3</strain>
    </source>
</reference>
<evidence type="ECO:0000256" key="9">
    <source>
        <dbReference type="SAM" id="MobiDB-lite"/>
    </source>
</evidence>
<keyword evidence="5" id="KW-0539">Nucleus</keyword>
<name>A0AAD9NH42_9ANNE</name>
<dbReference type="Proteomes" id="UP001208570">
    <property type="component" value="Unassembled WGS sequence"/>
</dbReference>
<evidence type="ECO:0000256" key="8">
    <source>
        <dbReference type="SAM" id="Coils"/>
    </source>
</evidence>
<dbReference type="EMBL" id="JAODUP010000033">
    <property type="protein sequence ID" value="KAK2166944.1"/>
    <property type="molecule type" value="Genomic_DNA"/>
</dbReference>
<accession>A0AAD9NH42</accession>
<dbReference type="Pfam" id="PF09302">
    <property type="entry name" value="XLF"/>
    <property type="match status" value="1"/>
</dbReference>
<evidence type="ECO:0000256" key="3">
    <source>
        <dbReference type="ARBA" id="ARBA00023125"/>
    </source>
</evidence>
<dbReference type="GO" id="GO:0045027">
    <property type="term" value="F:DNA end binding"/>
    <property type="evidence" value="ECO:0007669"/>
    <property type="project" value="TreeGrafter"/>
</dbReference>